<name>A0ABW2V4C1_9BACL</name>
<dbReference type="Gene3D" id="3.30.1240.10">
    <property type="match status" value="1"/>
</dbReference>
<reference evidence="2" key="1">
    <citation type="journal article" date="2019" name="Int. J. Syst. Evol. Microbiol.">
        <title>The Global Catalogue of Microorganisms (GCM) 10K type strain sequencing project: providing services to taxonomists for standard genome sequencing and annotation.</title>
        <authorList>
            <consortium name="The Broad Institute Genomics Platform"/>
            <consortium name="The Broad Institute Genome Sequencing Center for Infectious Disease"/>
            <person name="Wu L."/>
            <person name="Ma J."/>
        </authorList>
    </citation>
    <scope>NUCLEOTIDE SEQUENCE [LARGE SCALE GENOMIC DNA]</scope>
    <source>
        <strain evidence="2">JCM 18657</strain>
    </source>
</reference>
<dbReference type="PANTHER" id="PTHR10000:SF55">
    <property type="entry name" value="5-AMINO-6-(5-PHOSPHO-D-RIBITYLAMINO)URACIL PHOSPHATASE YCSE"/>
    <property type="match status" value="1"/>
</dbReference>
<dbReference type="RefSeq" id="WP_138788172.1">
    <property type="nucleotide sequence ID" value="NZ_JBHTGQ010000018.1"/>
</dbReference>
<dbReference type="Gene3D" id="3.40.50.1000">
    <property type="entry name" value="HAD superfamily/HAD-like"/>
    <property type="match status" value="1"/>
</dbReference>
<organism evidence="1 2">
    <name type="scientific">Paenibacillus thermoaerophilus</name>
    <dbReference type="NCBI Taxonomy" id="1215385"/>
    <lineage>
        <taxon>Bacteria</taxon>
        <taxon>Bacillati</taxon>
        <taxon>Bacillota</taxon>
        <taxon>Bacilli</taxon>
        <taxon>Bacillales</taxon>
        <taxon>Paenibacillaceae</taxon>
        <taxon>Paenibacillus</taxon>
    </lineage>
</organism>
<keyword evidence="2" id="KW-1185">Reference proteome</keyword>
<dbReference type="SFLD" id="SFLDG01140">
    <property type="entry name" value="C2.B:_Phosphomannomutase_and_P"/>
    <property type="match status" value="1"/>
</dbReference>
<dbReference type="InterPro" id="IPR006379">
    <property type="entry name" value="HAD-SF_hydro_IIB"/>
</dbReference>
<dbReference type="PANTHER" id="PTHR10000">
    <property type="entry name" value="PHOSPHOSERINE PHOSPHATASE"/>
    <property type="match status" value="1"/>
</dbReference>
<dbReference type="EMBL" id="JBHTGQ010000018">
    <property type="protein sequence ID" value="MFC7749875.1"/>
    <property type="molecule type" value="Genomic_DNA"/>
</dbReference>
<dbReference type="Pfam" id="PF08282">
    <property type="entry name" value="Hydrolase_3"/>
    <property type="match status" value="2"/>
</dbReference>
<dbReference type="PRINTS" id="PR00119">
    <property type="entry name" value="CATATPASE"/>
</dbReference>
<accession>A0ABW2V4C1</accession>
<comment type="caution">
    <text evidence="1">The sequence shown here is derived from an EMBL/GenBank/DDBJ whole genome shotgun (WGS) entry which is preliminary data.</text>
</comment>
<proteinExistence type="predicted"/>
<protein>
    <submittedName>
        <fullName evidence="1">HAD family hydrolase</fullName>
        <ecNumber evidence="1">3.1.3.-</ecNumber>
    </submittedName>
</protein>
<dbReference type="EC" id="3.1.3.-" evidence="1"/>
<gene>
    <name evidence="1" type="ORF">ACFQWB_07970</name>
</gene>
<keyword evidence="1" id="KW-0378">Hydrolase</keyword>
<dbReference type="CDD" id="cd07516">
    <property type="entry name" value="HAD_Pase"/>
    <property type="match status" value="1"/>
</dbReference>
<dbReference type="NCBIfam" id="TIGR01484">
    <property type="entry name" value="HAD-SF-IIB"/>
    <property type="match status" value="1"/>
</dbReference>
<sequence length="246" mass="27417">MPKYRLLALDMDGTLLDDEQRISPENREWIGRAREAGVTVIFATGRGYQSLLPYAEELNLDSPIVAVNGSEIWRRPGELHERHPLGRDDVRQLYALALRHDVWYWAYSTEGVFNRETWTNDVDSYEWLKFGYYTENGEKLSAILDQLNRWGGYEITNSHPCNLEVNPRGVSKASGLRAVCGLLGIELSETIVAGDSLNDIAMIREAGFGVAMGNAQDAVKAAADAVTGTNAEHGVAQLIRTYILND</sequence>
<dbReference type="GO" id="GO:0016787">
    <property type="term" value="F:hydrolase activity"/>
    <property type="evidence" value="ECO:0007669"/>
    <property type="project" value="UniProtKB-KW"/>
</dbReference>
<evidence type="ECO:0000313" key="2">
    <source>
        <dbReference type="Proteomes" id="UP001596528"/>
    </source>
</evidence>
<dbReference type="Proteomes" id="UP001596528">
    <property type="component" value="Unassembled WGS sequence"/>
</dbReference>
<dbReference type="SFLD" id="SFLDS00003">
    <property type="entry name" value="Haloacid_Dehalogenase"/>
    <property type="match status" value="1"/>
</dbReference>
<dbReference type="SUPFAM" id="SSF56784">
    <property type="entry name" value="HAD-like"/>
    <property type="match status" value="1"/>
</dbReference>
<dbReference type="InterPro" id="IPR036412">
    <property type="entry name" value="HAD-like_sf"/>
</dbReference>
<dbReference type="InterPro" id="IPR023214">
    <property type="entry name" value="HAD_sf"/>
</dbReference>
<evidence type="ECO:0000313" key="1">
    <source>
        <dbReference type="EMBL" id="MFC7749875.1"/>
    </source>
</evidence>